<keyword evidence="2" id="KW-1185">Reference proteome</keyword>
<protein>
    <submittedName>
        <fullName evidence="1">Uncharacterized protein</fullName>
    </submittedName>
</protein>
<evidence type="ECO:0000313" key="1">
    <source>
        <dbReference type="EMBL" id="RHZ78762.1"/>
    </source>
</evidence>
<dbReference type="EMBL" id="PQFF01000147">
    <property type="protein sequence ID" value="RHZ78762.1"/>
    <property type="molecule type" value="Genomic_DNA"/>
</dbReference>
<name>A0A397IVP9_9GLOM</name>
<comment type="caution">
    <text evidence="1">The sequence shown here is derived from an EMBL/GenBank/DDBJ whole genome shotgun (WGS) entry which is preliminary data.</text>
</comment>
<evidence type="ECO:0000313" key="2">
    <source>
        <dbReference type="Proteomes" id="UP000266861"/>
    </source>
</evidence>
<gene>
    <name evidence="1" type="ORF">Glove_156g82</name>
</gene>
<proteinExistence type="predicted"/>
<organism evidence="1 2">
    <name type="scientific">Diversispora epigaea</name>
    <dbReference type="NCBI Taxonomy" id="1348612"/>
    <lineage>
        <taxon>Eukaryota</taxon>
        <taxon>Fungi</taxon>
        <taxon>Fungi incertae sedis</taxon>
        <taxon>Mucoromycota</taxon>
        <taxon>Glomeromycotina</taxon>
        <taxon>Glomeromycetes</taxon>
        <taxon>Diversisporales</taxon>
        <taxon>Diversisporaceae</taxon>
        <taxon>Diversispora</taxon>
    </lineage>
</organism>
<dbReference type="AlphaFoldDB" id="A0A397IVP9"/>
<dbReference type="OrthoDB" id="10642292at2759"/>
<accession>A0A397IVP9</accession>
<reference evidence="1 2" key="1">
    <citation type="submission" date="2018-08" db="EMBL/GenBank/DDBJ databases">
        <title>Genome and evolution of the arbuscular mycorrhizal fungus Diversispora epigaea (formerly Glomus versiforme) and its bacterial endosymbionts.</title>
        <authorList>
            <person name="Sun X."/>
            <person name="Fei Z."/>
            <person name="Harrison M."/>
        </authorList>
    </citation>
    <scope>NUCLEOTIDE SEQUENCE [LARGE SCALE GENOMIC DNA]</scope>
    <source>
        <strain evidence="1 2">IT104</strain>
    </source>
</reference>
<sequence>MTKYLTPHILSVEQSKMAQYLYFVVNQINLTNDNEDFSSLEVGDEFVENLYDAKQILLKSMITEVDEENIQKYTDAQKDNNIVTEACCFINKESAKNYSNELLTLNSSTIPKSVTHVLCRAAQRKLKYGEVWRLARHAAQLTVEYNNYSEMVTEIAAGSVQNQDFQEFTEIQDDANKENELGLIKNLLVSRRKGRCHGSTFLHPTYSSFKEFIVLPVRYKTFSLVISLFLEGTS</sequence>
<dbReference type="Proteomes" id="UP000266861">
    <property type="component" value="Unassembled WGS sequence"/>
</dbReference>